<protein>
    <submittedName>
        <fullName evidence="1">Uncharacterized protein</fullName>
    </submittedName>
</protein>
<comment type="caution">
    <text evidence="1">The sequence shown here is derived from an EMBL/GenBank/DDBJ whole genome shotgun (WGS) entry which is preliminary data.</text>
</comment>
<evidence type="ECO:0000313" key="2">
    <source>
        <dbReference type="Proteomes" id="UP000799755"/>
    </source>
</evidence>
<dbReference type="EMBL" id="MU003496">
    <property type="protein sequence ID" value="KAF2475323.1"/>
    <property type="molecule type" value="Genomic_DNA"/>
</dbReference>
<organism evidence="1 2">
    <name type="scientific">Lindgomyces ingoldianus</name>
    <dbReference type="NCBI Taxonomy" id="673940"/>
    <lineage>
        <taxon>Eukaryota</taxon>
        <taxon>Fungi</taxon>
        <taxon>Dikarya</taxon>
        <taxon>Ascomycota</taxon>
        <taxon>Pezizomycotina</taxon>
        <taxon>Dothideomycetes</taxon>
        <taxon>Pleosporomycetidae</taxon>
        <taxon>Pleosporales</taxon>
        <taxon>Lindgomycetaceae</taxon>
        <taxon>Lindgomyces</taxon>
    </lineage>
</organism>
<sequence>MEERVPKLSLAVRKHKPQECNSTLTCSIGHWAKPLIGSPQKPTKNRKTLTLISQQLLHNQLESSKIGILCQS</sequence>
<evidence type="ECO:0000313" key="1">
    <source>
        <dbReference type="EMBL" id="KAF2475323.1"/>
    </source>
</evidence>
<name>A0ACB6R7N2_9PLEO</name>
<dbReference type="Proteomes" id="UP000799755">
    <property type="component" value="Unassembled WGS sequence"/>
</dbReference>
<reference evidence="1" key="1">
    <citation type="journal article" date="2020" name="Stud. Mycol.">
        <title>101 Dothideomycetes genomes: a test case for predicting lifestyles and emergence of pathogens.</title>
        <authorList>
            <person name="Haridas S."/>
            <person name="Albert R."/>
            <person name="Binder M."/>
            <person name="Bloem J."/>
            <person name="Labutti K."/>
            <person name="Salamov A."/>
            <person name="Andreopoulos B."/>
            <person name="Baker S."/>
            <person name="Barry K."/>
            <person name="Bills G."/>
            <person name="Bluhm B."/>
            <person name="Cannon C."/>
            <person name="Castanera R."/>
            <person name="Culley D."/>
            <person name="Daum C."/>
            <person name="Ezra D."/>
            <person name="Gonzalez J."/>
            <person name="Henrissat B."/>
            <person name="Kuo A."/>
            <person name="Liang C."/>
            <person name="Lipzen A."/>
            <person name="Lutzoni F."/>
            <person name="Magnuson J."/>
            <person name="Mondo S."/>
            <person name="Nolan M."/>
            <person name="Ohm R."/>
            <person name="Pangilinan J."/>
            <person name="Park H.-J."/>
            <person name="Ramirez L."/>
            <person name="Alfaro M."/>
            <person name="Sun H."/>
            <person name="Tritt A."/>
            <person name="Yoshinaga Y."/>
            <person name="Zwiers L.-H."/>
            <person name="Turgeon B."/>
            <person name="Goodwin S."/>
            <person name="Spatafora J."/>
            <person name="Crous P."/>
            <person name="Grigoriev I."/>
        </authorList>
    </citation>
    <scope>NUCLEOTIDE SEQUENCE</scope>
    <source>
        <strain evidence="1">ATCC 200398</strain>
    </source>
</reference>
<keyword evidence="2" id="KW-1185">Reference proteome</keyword>
<accession>A0ACB6R7N2</accession>
<proteinExistence type="predicted"/>
<gene>
    <name evidence="1" type="ORF">BDR25DRAFT_350712</name>
</gene>